<protein>
    <recommendedName>
        <fullName evidence="5">Mid2 domain-containing protein</fullName>
    </recommendedName>
</protein>
<dbReference type="EMBL" id="CVMT01000001">
    <property type="protein sequence ID" value="CRG84377.1"/>
    <property type="molecule type" value="Genomic_DNA"/>
</dbReference>
<evidence type="ECO:0000256" key="2">
    <source>
        <dbReference type="SAM" id="Phobius"/>
    </source>
</evidence>
<reference evidence="3 4" key="1">
    <citation type="submission" date="2015-04" db="EMBL/GenBank/DDBJ databases">
        <authorList>
            <person name="Syromyatnikov M.Y."/>
            <person name="Popov V.N."/>
        </authorList>
    </citation>
    <scope>NUCLEOTIDE SEQUENCE [LARGE SCALE GENOMIC DNA]</scope>
    <source>
        <strain evidence="3">WF-38-12</strain>
    </source>
</reference>
<evidence type="ECO:0000313" key="4">
    <source>
        <dbReference type="Proteomes" id="UP000054383"/>
    </source>
</evidence>
<gene>
    <name evidence="3" type="ORF">PISL3812_01669</name>
</gene>
<dbReference type="STRING" id="28573.A0A0U1LQ77"/>
<sequence length="190" mass="19958">MKWDSINQCVSTLPTTSAFFISDSLGEPISSVSTTADDGVEFNAYGISIRYQSTDFVSASATISSSSSPQSSLVPATFAPSNTTTSSTPEANHSSGLSSGAGVGIGVGVTIGIFALIGSGLFYYFRRRRSTPITYEAASVTTPTPPAPPSESHDKSELVGSLVYTEQDLDHIPRQEIVTPVQHPSRSESV</sequence>
<accession>A0A0U1LQ77</accession>
<evidence type="ECO:0000256" key="1">
    <source>
        <dbReference type="SAM" id="MobiDB-lite"/>
    </source>
</evidence>
<dbReference type="AlphaFoldDB" id="A0A0U1LQ77"/>
<proteinExistence type="predicted"/>
<evidence type="ECO:0008006" key="5">
    <source>
        <dbReference type="Google" id="ProtNLM"/>
    </source>
</evidence>
<feature type="compositionally biased region" description="Polar residues" evidence="1">
    <location>
        <begin position="79"/>
        <end position="93"/>
    </location>
</feature>
<feature type="transmembrane region" description="Helical" evidence="2">
    <location>
        <begin position="103"/>
        <end position="125"/>
    </location>
</feature>
<keyword evidence="2" id="KW-0472">Membrane</keyword>
<keyword evidence="2" id="KW-0812">Transmembrane</keyword>
<keyword evidence="2" id="KW-1133">Transmembrane helix</keyword>
<dbReference type="Proteomes" id="UP000054383">
    <property type="component" value="Unassembled WGS sequence"/>
</dbReference>
<keyword evidence="4" id="KW-1185">Reference proteome</keyword>
<name>A0A0U1LQ77_TALIS</name>
<dbReference type="OrthoDB" id="4499456at2759"/>
<organism evidence="3 4">
    <name type="scientific">Talaromyces islandicus</name>
    <name type="common">Penicillium islandicum</name>
    <dbReference type="NCBI Taxonomy" id="28573"/>
    <lineage>
        <taxon>Eukaryota</taxon>
        <taxon>Fungi</taxon>
        <taxon>Dikarya</taxon>
        <taxon>Ascomycota</taxon>
        <taxon>Pezizomycotina</taxon>
        <taxon>Eurotiomycetes</taxon>
        <taxon>Eurotiomycetidae</taxon>
        <taxon>Eurotiales</taxon>
        <taxon>Trichocomaceae</taxon>
        <taxon>Talaromyces</taxon>
        <taxon>Talaromyces sect. Islandici</taxon>
    </lineage>
</organism>
<feature type="region of interest" description="Disordered" evidence="1">
    <location>
        <begin position="64"/>
        <end position="96"/>
    </location>
</feature>
<feature type="region of interest" description="Disordered" evidence="1">
    <location>
        <begin position="136"/>
        <end position="158"/>
    </location>
</feature>
<evidence type="ECO:0000313" key="3">
    <source>
        <dbReference type="EMBL" id="CRG84377.1"/>
    </source>
</evidence>